<dbReference type="CDD" id="cd03017">
    <property type="entry name" value="PRX_BCP"/>
    <property type="match status" value="1"/>
</dbReference>
<evidence type="ECO:0000256" key="7">
    <source>
        <dbReference type="ARBA" id="ARBA00032824"/>
    </source>
</evidence>
<evidence type="ECO:0000256" key="9">
    <source>
        <dbReference type="ARBA" id="ARBA00049091"/>
    </source>
</evidence>
<comment type="similarity">
    <text evidence="8">Belongs to the peroxiredoxin family. BCP/PrxQ subfamily.</text>
</comment>
<dbReference type="GO" id="GO:0008379">
    <property type="term" value="F:thioredoxin peroxidase activity"/>
    <property type="evidence" value="ECO:0007669"/>
    <property type="project" value="TreeGrafter"/>
</dbReference>
<dbReference type="GO" id="GO:0005737">
    <property type="term" value="C:cytoplasm"/>
    <property type="evidence" value="ECO:0007669"/>
    <property type="project" value="TreeGrafter"/>
</dbReference>
<evidence type="ECO:0000256" key="2">
    <source>
        <dbReference type="ARBA" id="ARBA00022559"/>
    </source>
</evidence>
<reference evidence="11" key="1">
    <citation type="submission" date="2018-05" db="EMBL/GenBank/DDBJ databases">
        <authorList>
            <person name="Lanie J.A."/>
            <person name="Ng W.-L."/>
            <person name="Kazmierczak K.M."/>
            <person name="Andrzejewski T.M."/>
            <person name="Davidsen T.M."/>
            <person name="Wayne K.J."/>
            <person name="Tettelin H."/>
            <person name="Glass J.I."/>
            <person name="Rusch D."/>
            <person name="Podicherti R."/>
            <person name="Tsui H.-C.T."/>
            <person name="Winkler M.E."/>
        </authorList>
    </citation>
    <scope>NUCLEOTIDE SEQUENCE</scope>
</reference>
<organism evidence="11">
    <name type="scientific">marine metagenome</name>
    <dbReference type="NCBI Taxonomy" id="408172"/>
    <lineage>
        <taxon>unclassified sequences</taxon>
        <taxon>metagenomes</taxon>
        <taxon>ecological metagenomes</taxon>
    </lineage>
</organism>
<keyword evidence="3" id="KW-0049">Antioxidant</keyword>
<dbReference type="EMBL" id="UINC01004034">
    <property type="protein sequence ID" value="SVA11258.1"/>
    <property type="molecule type" value="Genomic_DNA"/>
</dbReference>
<keyword evidence="5" id="KW-1015">Disulfide bond</keyword>
<gene>
    <name evidence="11" type="ORF">METZ01_LOCUS64112</name>
</gene>
<proteinExistence type="inferred from homology"/>
<keyword evidence="4" id="KW-0560">Oxidoreductase</keyword>
<dbReference type="InterPro" id="IPR036249">
    <property type="entry name" value="Thioredoxin-like_sf"/>
</dbReference>
<name>A0A381T6P3_9ZZZZ</name>
<feature type="domain" description="Thioredoxin" evidence="10">
    <location>
        <begin position="26"/>
        <end position="91"/>
    </location>
</feature>
<dbReference type="Gene3D" id="3.40.30.10">
    <property type="entry name" value="Glutaredoxin"/>
    <property type="match status" value="1"/>
</dbReference>
<sequence>VNKKNIILIASTLCFFLITGIASAEINTGQTAPNFNLQDQNGNWHTLDDYKGKWVVLYFYPKDGTPGCTTEACSFRDNIFEFEKLNAQILG</sequence>
<evidence type="ECO:0000256" key="8">
    <source>
        <dbReference type="ARBA" id="ARBA00038489"/>
    </source>
</evidence>
<dbReference type="GO" id="GO:0045454">
    <property type="term" value="P:cell redox homeostasis"/>
    <property type="evidence" value="ECO:0007669"/>
    <property type="project" value="TreeGrafter"/>
</dbReference>
<dbReference type="PANTHER" id="PTHR42801">
    <property type="entry name" value="THIOREDOXIN-DEPENDENT PEROXIDE REDUCTASE"/>
    <property type="match status" value="1"/>
</dbReference>
<evidence type="ECO:0000259" key="10">
    <source>
        <dbReference type="PROSITE" id="PS51352"/>
    </source>
</evidence>
<dbReference type="PROSITE" id="PS51352">
    <property type="entry name" value="THIOREDOXIN_2"/>
    <property type="match status" value="1"/>
</dbReference>
<evidence type="ECO:0000256" key="5">
    <source>
        <dbReference type="ARBA" id="ARBA00023157"/>
    </source>
</evidence>
<dbReference type="GO" id="GO:0034599">
    <property type="term" value="P:cellular response to oxidative stress"/>
    <property type="evidence" value="ECO:0007669"/>
    <property type="project" value="TreeGrafter"/>
</dbReference>
<comment type="catalytic activity">
    <reaction evidence="9">
        <text>a hydroperoxide + [thioredoxin]-dithiol = an alcohol + [thioredoxin]-disulfide + H2O</text>
        <dbReference type="Rhea" id="RHEA:62620"/>
        <dbReference type="Rhea" id="RHEA-COMP:10698"/>
        <dbReference type="Rhea" id="RHEA-COMP:10700"/>
        <dbReference type="ChEBI" id="CHEBI:15377"/>
        <dbReference type="ChEBI" id="CHEBI:29950"/>
        <dbReference type="ChEBI" id="CHEBI:30879"/>
        <dbReference type="ChEBI" id="CHEBI:35924"/>
        <dbReference type="ChEBI" id="CHEBI:50058"/>
        <dbReference type="EC" id="1.11.1.24"/>
    </reaction>
</comment>
<keyword evidence="2" id="KW-0575">Peroxidase</keyword>
<dbReference type="PANTHER" id="PTHR42801:SF4">
    <property type="entry name" value="AHPC_TSA FAMILY PROTEIN"/>
    <property type="match status" value="1"/>
</dbReference>
<feature type="non-terminal residue" evidence="11">
    <location>
        <position position="1"/>
    </location>
</feature>
<dbReference type="InterPro" id="IPR050924">
    <property type="entry name" value="Peroxiredoxin_BCP/PrxQ"/>
</dbReference>
<dbReference type="EC" id="1.11.1.24" evidence="1"/>
<evidence type="ECO:0000256" key="3">
    <source>
        <dbReference type="ARBA" id="ARBA00022862"/>
    </source>
</evidence>
<dbReference type="AlphaFoldDB" id="A0A381T6P3"/>
<evidence type="ECO:0000256" key="6">
    <source>
        <dbReference type="ARBA" id="ARBA00023284"/>
    </source>
</evidence>
<evidence type="ECO:0000256" key="4">
    <source>
        <dbReference type="ARBA" id="ARBA00023002"/>
    </source>
</evidence>
<protein>
    <recommendedName>
        <fullName evidence="1">thioredoxin-dependent peroxiredoxin</fullName>
        <ecNumber evidence="1">1.11.1.24</ecNumber>
    </recommendedName>
    <alternativeName>
        <fullName evidence="7">Thioredoxin peroxidase</fullName>
    </alternativeName>
</protein>
<evidence type="ECO:0000313" key="11">
    <source>
        <dbReference type="EMBL" id="SVA11258.1"/>
    </source>
</evidence>
<dbReference type="SUPFAM" id="SSF52833">
    <property type="entry name" value="Thioredoxin-like"/>
    <property type="match status" value="1"/>
</dbReference>
<dbReference type="InterPro" id="IPR000866">
    <property type="entry name" value="AhpC/TSA"/>
</dbReference>
<feature type="non-terminal residue" evidence="11">
    <location>
        <position position="91"/>
    </location>
</feature>
<dbReference type="Pfam" id="PF00578">
    <property type="entry name" value="AhpC-TSA"/>
    <property type="match status" value="1"/>
</dbReference>
<dbReference type="InterPro" id="IPR013766">
    <property type="entry name" value="Thioredoxin_domain"/>
</dbReference>
<accession>A0A381T6P3</accession>
<keyword evidence="6" id="KW-0676">Redox-active center</keyword>
<evidence type="ECO:0000256" key="1">
    <source>
        <dbReference type="ARBA" id="ARBA00013017"/>
    </source>
</evidence>